<dbReference type="STRING" id="246199.CUS_6842"/>
<name>E9SC25_RUMAL</name>
<evidence type="ECO:0000313" key="1">
    <source>
        <dbReference type="EMBL" id="EGC03127.1"/>
    </source>
</evidence>
<dbReference type="EMBL" id="ADKM02000075">
    <property type="protein sequence ID" value="EGC03127.1"/>
    <property type="molecule type" value="Genomic_DNA"/>
</dbReference>
<keyword evidence="2" id="KW-1185">Reference proteome</keyword>
<protein>
    <submittedName>
        <fullName evidence="1">Uncharacterized protein</fullName>
    </submittedName>
</protein>
<proteinExistence type="predicted"/>
<evidence type="ECO:0000313" key="2">
    <source>
        <dbReference type="Proteomes" id="UP000004259"/>
    </source>
</evidence>
<accession>E9SC25</accession>
<sequence>MLEIAEILIFYSFINDKKADICYNICWNKMNIFANILIC</sequence>
<comment type="caution">
    <text evidence="1">The sequence shown here is derived from an EMBL/GenBank/DDBJ whole genome shotgun (WGS) entry which is preliminary data.</text>
</comment>
<gene>
    <name evidence="1" type="ORF">CUS_6842</name>
</gene>
<organism evidence="1 2">
    <name type="scientific">Ruminococcus albus 8</name>
    <dbReference type="NCBI Taxonomy" id="246199"/>
    <lineage>
        <taxon>Bacteria</taxon>
        <taxon>Bacillati</taxon>
        <taxon>Bacillota</taxon>
        <taxon>Clostridia</taxon>
        <taxon>Eubacteriales</taxon>
        <taxon>Oscillospiraceae</taxon>
        <taxon>Ruminococcus</taxon>
    </lineage>
</organism>
<reference evidence="1 2" key="1">
    <citation type="submission" date="2011-02" db="EMBL/GenBank/DDBJ databases">
        <authorList>
            <person name="Nelson K.E."/>
            <person name="Sutton G."/>
            <person name="Torralba M."/>
            <person name="Durkin S."/>
            <person name="Harkins D."/>
            <person name="Montgomery R."/>
            <person name="Ziemer C."/>
            <person name="Klaassens E."/>
            <person name="Ocuiv P."/>
            <person name="Morrison M."/>
        </authorList>
    </citation>
    <scope>NUCLEOTIDE SEQUENCE [LARGE SCALE GENOMIC DNA]</scope>
    <source>
        <strain evidence="1 2">8</strain>
    </source>
</reference>
<dbReference type="AlphaFoldDB" id="E9SC25"/>
<dbReference type="Proteomes" id="UP000004259">
    <property type="component" value="Unassembled WGS sequence"/>
</dbReference>